<feature type="chain" id="PRO_5039298132" evidence="5">
    <location>
        <begin position="28"/>
        <end position="573"/>
    </location>
</feature>
<dbReference type="InterPro" id="IPR000914">
    <property type="entry name" value="SBP_5_dom"/>
</dbReference>
<proteinExistence type="inferred from homology"/>
<dbReference type="Gene3D" id="3.90.76.10">
    <property type="entry name" value="Dipeptide-binding Protein, Domain 1"/>
    <property type="match status" value="1"/>
</dbReference>
<dbReference type="Proteomes" id="UP000460272">
    <property type="component" value="Unassembled WGS sequence"/>
</dbReference>
<protein>
    <submittedName>
        <fullName evidence="7">ABC transporter substrate-binding protein</fullName>
    </submittedName>
</protein>
<dbReference type="EMBL" id="RPFW01000002">
    <property type="protein sequence ID" value="TVZ05265.1"/>
    <property type="molecule type" value="Genomic_DNA"/>
</dbReference>
<dbReference type="AlphaFoldDB" id="A0A6P2C441"/>
<gene>
    <name evidence="7" type="ORF">EAS64_11825</name>
</gene>
<dbReference type="GO" id="GO:0043190">
    <property type="term" value="C:ATP-binding cassette (ABC) transporter complex"/>
    <property type="evidence" value="ECO:0007669"/>
    <property type="project" value="InterPro"/>
</dbReference>
<keyword evidence="8" id="KW-1185">Reference proteome</keyword>
<feature type="signal peptide" evidence="5">
    <location>
        <begin position="1"/>
        <end position="27"/>
    </location>
</feature>
<dbReference type="PIRSF" id="PIRSF002741">
    <property type="entry name" value="MppA"/>
    <property type="match status" value="1"/>
</dbReference>
<dbReference type="OrthoDB" id="5240629at2"/>
<feature type="region of interest" description="Disordered" evidence="4">
    <location>
        <begin position="32"/>
        <end position="61"/>
    </location>
</feature>
<evidence type="ECO:0000256" key="1">
    <source>
        <dbReference type="ARBA" id="ARBA00005695"/>
    </source>
</evidence>
<evidence type="ECO:0000256" key="2">
    <source>
        <dbReference type="ARBA" id="ARBA00022448"/>
    </source>
</evidence>
<sequence length="573" mass="60421">MPVRFRLMSVRTACLGGAAALVLTAAACSSSSSPSGSSSPSSSAQGSSTGSPLNTNAPVKSGGSITVLESSGYSGSWTTLDPAQNKEGAATQDFMTAIYGQLFELGTGGAIVPDLATSYKFSPDAKDVTITLRQGVKFTDGTPFNAQAVYVNWERDLGTVGISNGLNPNWLIAKLPPPAGSAPGTPTPPAPGAIQVTGPYTIVVHQIAPNGAFVDQLFDSIPNWIASPTALTSEGTTFGQKPVGAGPFMVVSNVPNNELVVKKNPDYWQTGRPYLDEITFKTVGSDEAAYEALLANQGQVYENMSTSALITQSEQHLQVENNLGTSPYDLQLNTAVPPFNNPKARQAIYAATNFAPILQHVFGGRYPIAESFTGPGGICYEQKVPGYQQYDPTLAKQLIAQTGLDKVTIELGTIALQTAQESMDALRTEWESLGLKVHIQSWNLQGLIAAFEANKGKSWQSMVQTAGAYDPAGGIGVGFRFSSLSPFSGVHDPALDKLLNQAQGSTSLNTRCGFYNQAAAYIAKNYYGPFFFTLAPSNVAVHGVSGPGISTPLSSVAVVPTIPWEDVYYNPSS</sequence>
<dbReference type="Gene3D" id="3.40.190.10">
    <property type="entry name" value="Periplasmic binding protein-like II"/>
    <property type="match status" value="1"/>
</dbReference>
<dbReference type="InterPro" id="IPR039424">
    <property type="entry name" value="SBP_5"/>
</dbReference>
<feature type="domain" description="Solute-binding protein family 5" evidence="6">
    <location>
        <begin position="111"/>
        <end position="449"/>
    </location>
</feature>
<comment type="similarity">
    <text evidence="1">Belongs to the bacterial solute-binding protein 5 family.</text>
</comment>
<dbReference type="GO" id="GO:0015833">
    <property type="term" value="P:peptide transport"/>
    <property type="evidence" value="ECO:0007669"/>
    <property type="project" value="TreeGrafter"/>
</dbReference>
<dbReference type="GO" id="GO:0042597">
    <property type="term" value="C:periplasmic space"/>
    <property type="evidence" value="ECO:0007669"/>
    <property type="project" value="UniProtKB-ARBA"/>
</dbReference>
<name>A0A6P2C441_9ACTN</name>
<organism evidence="7 8">
    <name type="scientific">Trebonia kvetii</name>
    <dbReference type="NCBI Taxonomy" id="2480626"/>
    <lineage>
        <taxon>Bacteria</taxon>
        <taxon>Bacillati</taxon>
        <taxon>Actinomycetota</taxon>
        <taxon>Actinomycetes</taxon>
        <taxon>Streptosporangiales</taxon>
        <taxon>Treboniaceae</taxon>
        <taxon>Trebonia</taxon>
    </lineage>
</organism>
<dbReference type="CDD" id="cd00995">
    <property type="entry name" value="PBP2_NikA_DppA_OppA_like"/>
    <property type="match status" value="1"/>
</dbReference>
<dbReference type="SUPFAM" id="SSF53850">
    <property type="entry name" value="Periplasmic binding protein-like II"/>
    <property type="match status" value="1"/>
</dbReference>
<dbReference type="PROSITE" id="PS51257">
    <property type="entry name" value="PROKAR_LIPOPROTEIN"/>
    <property type="match status" value="1"/>
</dbReference>
<dbReference type="Pfam" id="PF00496">
    <property type="entry name" value="SBP_bac_5"/>
    <property type="match status" value="1"/>
</dbReference>
<evidence type="ECO:0000256" key="5">
    <source>
        <dbReference type="SAM" id="SignalP"/>
    </source>
</evidence>
<keyword evidence="2" id="KW-0813">Transport</keyword>
<evidence type="ECO:0000259" key="6">
    <source>
        <dbReference type="Pfam" id="PF00496"/>
    </source>
</evidence>
<keyword evidence="3 5" id="KW-0732">Signal</keyword>
<evidence type="ECO:0000313" key="7">
    <source>
        <dbReference type="EMBL" id="TVZ05265.1"/>
    </source>
</evidence>
<evidence type="ECO:0000256" key="4">
    <source>
        <dbReference type="SAM" id="MobiDB-lite"/>
    </source>
</evidence>
<feature type="compositionally biased region" description="Low complexity" evidence="4">
    <location>
        <begin position="32"/>
        <end position="52"/>
    </location>
</feature>
<evidence type="ECO:0000313" key="8">
    <source>
        <dbReference type="Proteomes" id="UP000460272"/>
    </source>
</evidence>
<dbReference type="PANTHER" id="PTHR30290:SF9">
    <property type="entry name" value="OLIGOPEPTIDE-BINDING PROTEIN APPA"/>
    <property type="match status" value="1"/>
</dbReference>
<dbReference type="GO" id="GO:1904680">
    <property type="term" value="F:peptide transmembrane transporter activity"/>
    <property type="evidence" value="ECO:0007669"/>
    <property type="project" value="TreeGrafter"/>
</dbReference>
<dbReference type="InterPro" id="IPR030678">
    <property type="entry name" value="Peptide/Ni-bd"/>
</dbReference>
<accession>A0A6P2C441</accession>
<dbReference type="Gene3D" id="3.10.105.10">
    <property type="entry name" value="Dipeptide-binding Protein, Domain 3"/>
    <property type="match status" value="1"/>
</dbReference>
<reference evidence="7 8" key="1">
    <citation type="submission" date="2018-11" db="EMBL/GenBank/DDBJ databases">
        <title>Trebonia kvetii gen.nov., sp.nov., a novel acidophilic actinobacterium, and proposal of the new actinobacterial family Treboniaceae fam. nov.</title>
        <authorList>
            <person name="Rapoport D."/>
            <person name="Sagova-Mareckova M."/>
            <person name="Sedlacek I."/>
            <person name="Provaznik J."/>
            <person name="Kralova S."/>
            <person name="Pavlinic D."/>
            <person name="Benes V."/>
            <person name="Kopecky J."/>
        </authorList>
    </citation>
    <scope>NUCLEOTIDE SEQUENCE [LARGE SCALE GENOMIC DNA]</scope>
    <source>
        <strain evidence="7 8">15Tr583</strain>
    </source>
</reference>
<dbReference type="PANTHER" id="PTHR30290">
    <property type="entry name" value="PERIPLASMIC BINDING COMPONENT OF ABC TRANSPORTER"/>
    <property type="match status" value="1"/>
</dbReference>
<comment type="caution">
    <text evidence="7">The sequence shown here is derived from an EMBL/GenBank/DDBJ whole genome shotgun (WGS) entry which is preliminary data.</text>
</comment>
<evidence type="ECO:0000256" key="3">
    <source>
        <dbReference type="ARBA" id="ARBA00022729"/>
    </source>
</evidence>